<sequence length="887" mass="90744">MIMMMLRRLLILLLLVFSAMPTHAACTAGACVTAGPRLASIDSQRASLLNAVAGSMTGSAFNLSAADWNGLAQSDVKLVSLVAALEQYTGATTLAEALDAPITPSQLAAALSAAAQAEGDAAAAAAYDQLRQELAAVPGTLRLSDLMTVAAPAESLSDTTVNGLDLFTGALQLQSSGSGAPTPTVVSGEAAGMGGVVNSITVQAQTVEPPRMVCGPAGTTFHSGAMRLKLEVDLVDAPLPVDGATASLGRMELYVVVGRSEGIITAVDAVSNAVTIQAAPGAGDVYLGRIADSVFFDPNRAIDPATDLDYSVIGSVDMNGTTANIEARSYARGEKPAGGTLYFTGPYPETQTLGSSSAAGSALAAGLVENLELRLNPSLGAMDDVLLPALQTAVSDTLGPLATQLLIDLVDPMLEPFGIRFGEMSVTVNGTSRSCGISGSVYDDANHSAQRDGGEAGIGVATWVKLLRNGSVEQVAAADPGSGAYSFAAVAPAAYTLVLGTENGSTDTTPRAPAGWIGTEAPDYLREVVMDAEETSGQNFGLYQGSRLAGSVFRDHGASAGIANNGRREDDEPGIAGVTVKALGSGGAPLDQALTDADGGFVLWLPATAGEVTVTEINPADHVSTGADAGNTGGSYERTNDTLRFTPTAGTRYSGAEFGDVKASQLLHSGQGHAAPGSAVFYPHEFMAGTRGEAVFAIAQTEPDWSGALYRDLDCSGALDSGDAVITGPLTVAANERVCLILKVYAPAGATSGARNRSTLSASFSFDASDLSASHAQIDVTTLGEDGMLRLTKAVDKENASPGEILTYTIEYHNTGPQPLSRLTVRDSTPAYTRFASAACATLAPDLTACRIGQQPAVNTRGSIEWIFDGALAPDARGTVIFSVTVE</sequence>
<dbReference type="Gene3D" id="2.60.40.10">
    <property type="entry name" value="Immunoglobulins"/>
    <property type="match status" value="2"/>
</dbReference>
<evidence type="ECO:0000313" key="3">
    <source>
        <dbReference type="EMBL" id="KVW99767.1"/>
    </source>
</evidence>
<dbReference type="Pfam" id="PF01345">
    <property type="entry name" value="DUF11"/>
    <property type="match status" value="1"/>
</dbReference>
<evidence type="ECO:0000256" key="1">
    <source>
        <dbReference type="SAM" id="SignalP"/>
    </source>
</evidence>
<protein>
    <recommendedName>
        <fullName evidence="2">DUF11 domain-containing protein</fullName>
    </recommendedName>
</protein>
<feature type="chain" id="PRO_5007177190" description="DUF11 domain-containing protein" evidence="1">
    <location>
        <begin position="25"/>
        <end position="887"/>
    </location>
</feature>
<gene>
    <name evidence="3" type="ORF">ABW22_00040</name>
</gene>
<keyword evidence="4" id="KW-1185">Reference proteome</keyword>
<dbReference type="InterPro" id="IPR047589">
    <property type="entry name" value="DUF11_rpt"/>
</dbReference>
<dbReference type="PROSITE" id="PS51257">
    <property type="entry name" value="PROKAR_LIPOPROTEIN"/>
    <property type="match status" value="1"/>
</dbReference>
<dbReference type="PATRIC" id="fig|36861.3.peg.10"/>
<dbReference type="InterPro" id="IPR013783">
    <property type="entry name" value="Ig-like_fold"/>
</dbReference>
<dbReference type="InterPro" id="IPR001434">
    <property type="entry name" value="OmcB-like_DUF11"/>
</dbReference>
<accession>A0A125BDU6</accession>
<keyword evidence="1" id="KW-0732">Signal</keyword>
<organism evidence="3 4">
    <name type="scientific">Thiobacillus denitrificans</name>
    <dbReference type="NCBI Taxonomy" id="36861"/>
    <lineage>
        <taxon>Bacteria</taxon>
        <taxon>Pseudomonadati</taxon>
        <taxon>Pseudomonadota</taxon>
        <taxon>Betaproteobacteria</taxon>
        <taxon>Nitrosomonadales</taxon>
        <taxon>Thiobacillaceae</taxon>
        <taxon>Thiobacillus</taxon>
    </lineage>
</organism>
<dbReference type="EMBL" id="LDUG01000001">
    <property type="protein sequence ID" value="KVW99767.1"/>
    <property type="molecule type" value="Genomic_DNA"/>
</dbReference>
<comment type="caution">
    <text evidence="3">The sequence shown here is derived from an EMBL/GenBank/DDBJ whole genome shotgun (WGS) entry which is preliminary data.</text>
</comment>
<dbReference type="NCBIfam" id="TIGR01451">
    <property type="entry name" value="B_ant_repeat"/>
    <property type="match status" value="1"/>
</dbReference>
<dbReference type="AlphaFoldDB" id="A0A125BDU6"/>
<dbReference type="Proteomes" id="UP000064243">
    <property type="component" value="Unassembled WGS sequence"/>
</dbReference>
<evidence type="ECO:0000313" key="4">
    <source>
        <dbReference type="Proteomes" id="UP000064243"/>
    </source>
</evidence>
<feature type="signal peptide" evidence="1">
    <location>
        <begin position="1"/>
        <end position="24"/>
    </location>
</feature>
<name>A0A125BDU6_THIDE</name>
<proteinExistence type="predicted"/>
<evidence type="ECO:0000259" key="2">
    <source>
        <dbReference type="Pfam" id="PF01345"/>
    </source>
</evidence>
<feature type="domain" description="DUF11" evidence="2">
    <location>
        <begin position="789"/>
        <end position="854"/>
    </location>
</feature>
<reference evidence="3 4" key="1">
    <citation type="journal article" date="2015" name="Appl. Environ. Microbiol.">
        <title>Aerobic and Anaerobic Thiosulfate Oxidation by a Cold-Adapted, Subglacial Chemoautotroph.</title>
        <authorList>
            <person name="Harrold Z.R."/>
            <person name="Skidmore M.L."/>
            <person name="Hamilton T.L."/>
            <person name="Desch L."/>
            <person name="Amada K."/>
            <person name="van Gelder W."/>
            <person name="Glover K."/>
            <person name="Roden E.E."/>
            <person name="Boyd E.S."/>
        </authorList>
    </citation>
    <scope>NUCLEOTIDE SEQUENCE [LARGE SCALE GENOMIC DNA]</scope>
    <source>
        <strain evidence="3 4">RG</strain>
    </source>
</reference>